<reference evidence="1" key="1">
    <citation type="submission" date="2016-10" db="EMBL/GenBank/DDBJ databases">
        <authorList>
            <person name="Varghese N."/>
            <person name="Submissions S."/>
        </authorList>
    </citation>
    <scope>NUCLEOTIDE SEQUENCE [LARGE SCALE GENOMIC DNA]</scope>
    <source>
        <strain evidence="1">LMG 25555</strain>
    </source>
</reference>
<accession>A0A1H5GF04</accession>
<proteinExistence type="predicted"/>
<dbReference type="AlphaFoldDB" id="A0A1H5GF04"/>
<dbReference type="Proteomes" id="UP000183613">
    <property type="component" value="Unassembled WGS sequence"/>
</dbReference>
<organism evidence="1 2">
    <name type="scientific">Pseudomonas deceptionensis</name>
    <dbReference type="NCBI Taxonomy" id="882211"/>
    <lineage>
        <taxon>Bacteria</taxon>
        <taxon>Pseudomonadati</taxon>
        <taxon>Pseudomonadota</taxon>
        <taxon>Gammaproteobacteria</taxon>
        <taxon>Pseudomonadales</taxon>
        <taxon>Pseudomonadaceae</taxon>
        <taxon>Pseudomonas</taxon>
    </lineage>
</organism>
<dbReference type="OrthoDB" id="6965899at2"/>
<dbReference type="InterPro" id="IPR049757">
    <property type="entry name" value="T3SS_HrpP-like_C"/>
</dbReference>
<name>A0A1H5GF04_PSEDM</name>
<evidence type="ECO:0000313" key="2">
    <source>
        <dbReference type="Proteomes" id="UP000183613"/>
    </source>
</evidence>
<keyword evidence="2" id="KW-1185">Reference proteome</keyword>
<dbReference type="CDD" id="cd17468">
    <property type="entry name" value="T3SS_HrpP_C"/>
    <property type="match status" value="1"/>
</dbReference>
<protein>
    <recommendedName>
        <fullName evidence="3">Flagellar hook-length control protein FliK</fullName>
    </recommendedName>
</protein>
<gene>
    <name evidence="1" type="ORF">SAMN04489800_0036</name>
</gene>
<evidence type="ECO:0000313" key="1">
    <source>
        <dbReference type="EMBL" id="SEE14303.1"/>
    </source>
</evidence>
<evidence type="ECO:0008006" key="3">
    <source>
        <dbReference type="Google" id="ProtNLM"/>
    </source>
</evidence>
<sequence length="146" mass="16336">MTELSVLTPQRADLRQYPRDSGPLRRIADSKLFNALLVPGGQGSPPDTRLENTAQAAEFAQAMSEQLMPRLGGSGHWPLQFVICLARCGRITVSARQERQGWSVWLDAERADTGQWLAGQLQRCQQSLARRLGQPVRLELMQGVRR</sequence>
<comment type="caution">
    <text evidence="1">The sequence shown here is derived from an EMBL/GenBank/DDBJ whole genome shotgun (WGS) entry which is preliminary data.</text>
</comment>
<dbReference type="RefSeq" id="WP_053069549.1">
    <property type="nucleotide sequence ID" value="NZ_FNUD01000002.1"/>
</dbReference>
<dbReference type="EMBL" id="FNUD01000002">
    <property type="protein sequence ID" value="SEE14303.1"/>
    <property type="molecule type" value="Genomic_DNA"/>
</dbReference>